<keyword evidence="1" id="KW-0268">Exocytosis</keyword>
<evidence type="ECO:0000313" key="2">
    <source>
        <dbReference type="EMBL" id="CAD7193594.1"/>
    </source>
</evidence>
<dbReference type="AlphaFoldDB" id="A0A7R8Z3V7"/>
<protein>
    <submittedName>
        <fullName evidence="2">Uncharacterized protein</fullName>
    </submittedName>
</protein>
<dbReference type="GO" id="GO:0099503">
    <property type="term" value="C:secretory vesicle"/>
    <property type="evidence" value="ECO:0007669"/>
    <property type="project" value="TreeGrafter"/>
</dbReference>
<accession>A0A7R8Z3V7</accession>
<gene>
    <name evidence="2" type="ORF">TDIB3V08_LOCUS57</name>
</gene>
<dbReference type="EMBL" id="OA564276">
    <property type="protein sequence ID" value="CAD7193594.1"/>
    <property type="molecule type" value="Genomic_DNA"/>
</dbReference>
<dbReference type="PANTHER" id="PTHR45999">
    <property type="entry name" value="UNC-13-4A, ISOFORM B"/>
    <property type="match status" value="1"/>
</dbReference>
<dbReference type="PANTHER" id="PTHR45999:SF4">
    <property type="entry name" value="UNC-13-4A, ISOFORM B"/>
    <property type="match status" value="1"/>
</dbReference>
<name>A0A7R8Z3V7_TIMDO</name>
<proteinExistence type="predicted"/>
<dbReference type="InterPro" id="IPR052095">
    <property type="entry name" value="UNC-13_domain"/>
</dbReference>
<sequence>MRISMENVEFMIMCACVRAYRDHDDESSVFDAVSKLNEVRGVKGLGRPLSYILQNVVLSYKQDIPSTGLDCWYKLEARTQRSNIQGRIRLKLWLSTREDRGNSEEDNWSEIRQQERLHAIFINYELARFQGPSWEWNGELPHVALTILHQHAIQGDVTELQLAMVRWISYSRKALERPLDYRILYRLLQELDQHWSMETLSKEEEECLAESFNMFLDYSLQLLRKHRQLFLSHLRVATCRLDYLLRWEVNPHLRGEKVENHLGKTTPSSPDRDLNLDLPVLSSRSQHDKCVSQPRHRGGCMGLMSTMKAFWKCCPFNKEIRGEIIASLKKGTLDCTRYEEIHSLNQPVSRSQDAIIQGLVHLITLLLVDLQKGYDHYHPLFETTNGVPYFAVVYKQLEKLGFLSPANLPPHPPPPSTALGWARIEPGTINSVDNCTTD</sequence>
<evidence type="ECO:0000256" key="1">
    <source>
        <dbReference type="ARBA" id="ARBA00022483"/>
    </source>
</evidence>
<dbReference type="GO" id="GO:0006887">
    <property type="term" value="P:exocytosis"/>
    <property type="evidence" value="ECO:0007669"/>
    <property type="project" value="UniProtKB-KW"/>
</dbReference>
<organism evidence="2">
    <name type="scientific">Timema douglasi</name>
    <name type="common">Walking stick</name>
    <dbReference type="NCBI Taxonomy" id="61478"/>
    <lineage>
        <taxon>Eukaryota</taxon>
        <taxon>Metazoa</taxon>
        <taxon>Ecdysozoa</taxon>
        <taxon>Arthropoda</taxon>
        <taxon>Hexapoda</taxon>
        <taxon>Insecta</taxon>
        <taxon>Pterygota</taxon>
        <taxon>Neoptera</taxon>
        <taxon>Polyneoptera</taxon>
        <taxon>Phasmatodea</taxon>
        <taxon>Timematodea</taxon>
        <taxon>Timematoidea</taxon>
        <taxon>Timematidae</taxon>
        <taxon>Timema</taxon>
    </lineage>
</organism>
<reference evidence="2" key="1">
    <citation type="submission" date="2020-11" db="EMBL/GenBank/DDBJ databases">
        <authorList>
            <person name="Tran Van P."/>
        </authorList>
    </citation>
    <scope>NUCLEOTIDE SEQUENCE</scope>
</reference>